<dbReference type="InterPro" id="IPR002110">
    <property type="entry name" value="Ankyrin_rpt"/>
</dbReference>
<dbReference type="Gene3D" id="1.25.40.20">
    <property type="entry name" value="Ankyrin repeat-containing domain"/>
    <property type="match status" value="1"/>
</dbReference>
<feature type="transmembrane region" description="Helical" evidence="1">
    <location>
        <begin position="312"/>
        <end position="330"/>
    </location>
</feature>
<dbReference type="Pfam" id="PF13962">
    <property type="entry name" value="PGG"/>
    <property type="match status" value="1"/>
</dbReference>
<dbReference type="EMBL" id="JARPOI010000008">
    <property type="protein sequence ID" value="KAJ9175653.1"/>
    <property type="molecule type" value="Genomic_DNA"/>
</dbReference>
<evidence type="ECO:0000256" key="1">
    <source>
        <dbReference type="SAM" id="Phobius"/>
    </source>
</evidence>
<protein>
    <recommendedName>
        <fullName evidence="2">PGG domain-containing protein</fullName>
    </recommendedName>
</protein>
<dbReference type="PANTHER" id="PTHR24128:SF87">
    <property type="entry name" value="ANKYRIN REPEAT FAMILY PROTEIN"/>
    <property type="match status" value="1"/>
</dbReference>
<gene>
    <name evidence="3" type="ORF">P3X46_014190</name>
</gene>
<accession>A0ABQ9M705</accession>
<sequence length="370" mass="41740">MGQRLKEAAQTGDIDVLYGLTREDAFVLERVNEVPFVDSPLHIAASAGHIEFAMEMVNMKASFARKLNPDDFSPMHLALQHDKTQMVLWLLYVDEGLVRVKGRGGMTPLHYATEQGKTPILEEFFEACPESIKDVTFQGDTALHTAVKNHQVEAFQLLMGWLQRSVFVDAAFWERELLNWKNKEGNTVLHIAASSNQRQIRLPPCGFLTGTGRAGNLKRKIFCYAWTIRSARLQMNTPTERRNALLVVDALIATITYQAALSPPGGVWTADVNSHLPNFLRADISATNTTLRDTNPLRYVGSSVMGTHSFSLFWFANTAVFLVTIIRMRAGVSRDHLWMLFPRSLLLPRFELWLFACYSFSMSIISRSKA</sequence>
<dbReference type="InterPro" id="IPR026961">
    <property type="entry name" value="PGG_dom"/>
</dbReference>
<evidence type="ECO:0000259" key="2">
    <source>
        <dbReference type="Pfam" id="PF13962"/>
    </source>
</evidence>
<organism evidence="3 4">
    <name type="scientific">Hevea brasiliensis</name>
    <name type="common">Para rubber tree</name>
    <name type="synonym">Siphonia brasiliensis</name>
    <dbReference type="NCBI Taxonomy" id="3981"/>
    <lineage>
        <taxon>Eukaryota</taxon>
        <taxon>Viridiplantae</taxon>
        <taxon>Streptophyta</taxon>
        <taxon>Embryophyta</taxon>
        <taxon>Tracheophyta</taxon>
        <taxon>Spermatophyta</taxon>
        <taxon>Magnoliopsida</taxon>
        <taxon>eudicotyledons</taxon>
        <taxon>Gunneridae</taxon>
        <taxon>Pentapetalae</taxon>
        <taxon>rosids</taxon>
        <taxon>fabids</taxon>
        <taxon>Malpighiales</taxon>
        <taxon>Euphorbiaceae</taxon>
        <taxon>Crotonoideae</taxon>
        <taxon>Micrandreae</taxon>
        <taxon>Hevea</taxon>
    </lineage>
</organism>
<keyword evidence="4" id="KW-1185">Reference proteome</keyword>
<dbReference type="Proteomes" id="UP001174677">
    <property type="component" value="Chromosome 8"/>
</dbReference>
<reference evidence="3 4" key="1">
    <citation type="journal article" date="2023" name="Plant Biotechnol. J.">
        <title>Chromosome-level wild Hevea brasiliensis genome provides new tools for genomic-assisted breeding and valuable loci to elevate rubber yield.</title>
        <authorList>
            <person name="Cheng H."/>
            <person name="Song X."/>
            <person name="Hu Y."/>
            <person name="Wu T."/>
            <person name="Yang Q."/>
            <person name="An Z."/>
            <person name="Feng S."/>
            <person name="Deng Z."/>
            <person name="Wu W."/>
            <person name="Zeng X."/>
            <person name="Tu M."/>
            <person name="Wang X."/>
            <person name="Huang H."/>
        </authorList>
    </citation>
    <scope>NUCLEOTIDE SEQUENCE [LARGE SCALE GENOMIC DNA]</scope>
    <source>
        <strain evidence="3">MT/VB/25A 57/8</strain>
    </source>
</reference>
<evidence type="ECO:0000313" key="3">
    <source>
        <dbReference type="EMBL" id="KAJ9175653.1"/>
    </source>
</evidence>
<comment type="caution">
    <text evidence="3">The sequence shown here is derived from an EMBL/GenBank/DDBJ whole genome shotgun (WGS) entry which is preliminary data.</text>
</comment>
<dbReference type="SUPFAM" id="SSF48403">
    <property type="entry name" value="Ankyrin repeat"/>
    <property type="match status" value="1"/>
</dbReference>
<proteinExistence type="predicted"/>
<dbReference type="PANTHER" id="PTHR24128">
    <property type="entry name" value="HOMEOBOX PROTEIN WARIAI"/>
    <property type="match status" value="1"/>
</dbReference>
<dbReference type="InterPro" id="IPR036770">
    <property type="entry name" value="Ankyrin_rpt-contain_sf"/>
</dbReference>
<dbReference type="SMART" id="SM00248">
    <property type="entry name" value="ANK"/>
    <property type="match status" value="5"/>
</dbReference>
<keyword evidence="1" id="KW-1133">Transmembrane helix</keyword>
<evidence type="ECO:0000313" key="4">
    <source>
        <dbReference type="Proteomes" id="UP001174677"/>
    </source>
</evidence>
<feature type="domain" description="PGG" evidence="2">
    <location>
        <begin position="239"/>
        <end position="272"/>
    </location>
</feature>
<keyword evidence="1" id="KW-0812">Transmembrane</keyword>
<dbReference type="Pfam" id="PF12796">
    <property type="entry name" value="Ank_2"/>
    <property type="match status" value="2"/>
</dbReference>
<keyword evidence="1" id="KW-0472">Membrane</keyword>
<name>A0ABQ9M705_HEVBR</name>